<accession>A0A9P4SFX6</accession>
<protein>
    <submittedName>
        <fullName evidence="2">Uncharacterized protein</fullName>
    </submittedName>
</protein>
<dbReference type="OrthoDB" id="2349272at2759"/>
<feature type="region of interest" description="Disordered" evidence="1">
    <location>
        <begin position="41"/>
        <end position="61"/>
    </location>
</feature>
<feature type="non-terminal residue" evidence="2">
    <location>
        <position position="1"/>
    </location>
</feature>
<organism evidence="2 3">
    <name type="scientific">Patellaria atrata CBS 101060</name>
    <dbReference type="NCBI Taxonomy" id="1346257"/>
    <lineage>
        <taxon>Eukaryota</taxon>
        <taxon>Fungi</taxon>
        <taxon>Dikarya</taxon>
        <taxon>Ascomycota</taxon>
        <taxon>Pezizomycotina</taxon>
        <taxon>Dothideomycetes</taxon>
        <taxon>Dothideomycetes incertae sedis</taxon>
        <taxon>Patellariales</taxon>
        <taxon>Patellariaceae</taxon>
        <taxon>Patellaria</taxon>
    </lineage>
</organism>
<dbReference type="EMBL" id="MU006092">
    <property type="protein sequence ID" value="KAF2841040.1"/>
    <property type="molecule type" value="Genomic_DNA"/>
</dbReference>
<sequence>QAVAPIITAFAKYEITALPEQSAILSLITLESGDLAYNHNHFPESGGLGQGKRNIQSPDSNEKYATELYPDEVAAARTKGPDAVLELVNTKDKYSFGSAMWFFTTQCDADIRTGLQAGTEAGFNDYTVKCIGTTMDEGRMEYWKAAKAAL</sequence>
<keyword evidence="3" id="KW-1185">Reference proteome</keyword>
<dbReference type="AlphaFoldDB" id="A0A9P4SFX6"/>
<comment type="caution">
    <text evidence="2">The sequence shown here is derived from an EMBL/GenBank/DDBJ whole genome shotgun (WGS) entry which is preliminary data.</text>
</comment>
<feature type="non-terminal residue" evidence="2">
    <location>
        <position position="150"/>
    </location>
</feature>
<evidence type="ECO:0000313" key="2">
    <source>
        <dbReference type="EMBL" id="KAF2841040.1"/>
    </source>
</evidence>
<proteinExistence type="predicted"/>
<name>A0A9P4SFX6_9PEZI</name>
<reference evidence="2" key="1">
    <citation type="journal article" date="2020" name="Stud. Mycol.">
        <title>101 Dothideomycetes genomes: a test case for predicting lifestyles and emergence of pathogens.</title>
        <authorList>
            <person name="Haridas S."/>
            <person name="Albert R."/>
            <person name="Binder M."/>
            <person name="Bloem J."/>
            <person name="Labutti K."/>
            <person name="Salamov A."/>
            <person name="Andreopoulos B."/>
            <person name="Baker S."/>
            <person name="Barry K."/>
            <person name="Bills G."/>
            <person name="Bluhm B."/>
            <person name="Cannon C."/>
            <person name="Castanera R."/>
            <person name="Culley D."/>
            <person name="Daum C."/>
            <person name="Ezra D."/>
            <person name="Gonzalez J."/>
            <person name="Henrissat B."/>
            <person name="Kuo A."/>
            <person name="Liang C."/>
            <person name="Lipzen A."/>
            <person name="Lutzoni F."/>
            <person name="Magnuson J."/>
            <person name="Mondo S."/>
            <person name="Nolan M."/>
            <person name="Ohm R."/>
            <person name="Pangilinan J."/>
            <person name="Park H.-J."/>
            <person name="Ramirez L."/>
            <person name="Alfaro M."/>
            <person name="Sun H."/>
            <person name="Tritt A."/>
            <person name="Yoshinaga Y."/>
            <person name="Zwiers L.-H."/>
            <person name="Turgeon B."/>
            <person name="Goodwin S."/>
            <person name="Spatafora J."/>
            <person name="Crous P."/>
            <person name="Grigoriev I."/>
        </authorList>
    </citation>
    <scope>NUCLEOTIDE SEQUENCE</scope>
    <source>
        <strain evidence="2">CBS 101060</strain>
    </source>
</reference>
<dbReference type="Proteomes" id="UP000799429">
    <property type="component" value="Unassembled WGS sequence"/>
</dbReference>
<evidence type="ECO:0000256" key="1">
    <source>
        <dbReference type="SAM" id="MobiDB-lite"/>
    </source>
</evidence>
<evidence type="ECO:0000313" key="3">
    <source>
        <dbReference type="Proteomes" id="UP000799429"/>
    </source>
</evidence>
<gene>
    <name evidence="2" type="ORF">M501DRAFT_903923</name>
</gene>